<dbReference type="CDD" id="cd13578">
    <property type="entry name" value="PBP2_Bug27"/>
    <property type="match status" value="1"/>
</dbReference>
<evidence type="ECO:0000313" key="3">
    <source>
        <dbReference type="EMBL" id="MBR0668086.1"/>
    </source>
</evidence>
<evidence type="ECO:0000256" key="1">
    <source>
        <dbReference type="ARBA" id="ARBA00006987"/>
    </source>
</evidence>
<feature type="signal peptide" evidence="2">
    <location>
        <begin position="1"/>
        <end position="28"/>
    </location>
</feature>
<dbReference type="PANTHER" id="PTHR42928:SF5">
    <property type="entry name" value="BLR1237 PROTEIN"/>
    <property type="match status" value="1"/>
</dbReference>
<reference evidence="4" key="1">
    <citation type="journal article" date="2021" name="Syst. Appl. Microbiol.">
        <title>Roseomonas hellenica sp. nov., isolated from roots of wild-growing Alkanna tinctoria.</title>
        <authorList>
            <person name="Rat A."/>
            <person name="Naranjo H.D."/>
            <person name="Lebbe L."/>
            <person name="Cnockaert M."/>
            <person name="Krigas N."/>
            <person name="Grigoriadou K."/>
            <person name="Maloupa E."/>
            <person name="Willems A."/>
        </authorList>
    </citation>
    <scope>NUCLEOTIDE SEQUENCE [LARGE SCALE GENOMIC DNA]</scope>
    <source>
        <strain evidence="4">LMG 31523</strain>
    </source>
</reference>
<dbReference type="Gene3D" id="3.40.190.10">
    <property type="entry name" value="Periplasmic binding protein-like II"/>
    <property type="match status" value="1"/>
</dbReference>
<dbReference type="Gene3D" id="3.40.190.150">
    <property type="entry name" value="Bordetella uptake gene, domain 1"/>
    <property type="match status" value="1"/>
</dbReference>
<dbReference type="SUPFAM" id="SSF53850">
    <property type="entry name" value="Periplasmic binding protein-like II"/>
    <property type="match status" value="1"/>
</dbReference>
<sequence>MVVARRMLLTRALAFAALPYAGSRHAIAEVAFPSRPVRLVVGFPPGGPMDIMARVVGQWLSTRMGQPFVVESRPGAGGNLGTEAVVRAIPDGHTLLVFGPVNTINETLYENLSFVFSRDIEPVAGLVRVPLVLVVHPSLPVHSVPDLIAHALASPGRIGIASAGNGTPQHVAAELFKRMAGVEMVHVPYRGSGPALADLIGGQVQVMIDAMPSAIEHVRSGRLRAIAVTTRTRADMLPEVPSLSDAVPGYEVSSWYAIGAPRGTPFEVIRRLSEEINVGLAAPALTQRFAQLGAQVMPGTPEDLGRLIIAETDRWRRVVRAADIKLD</sequence>
<gene>
    <name evidence="3" type="ORF">GXW71_27275</name>
</gene>
<name>A0ABS5F6C1_9PROT</name>
<comment type="similarity">
    <text evidence="1">Belongs to the UPF0065 (bug) family.</text>
</comment>
<dbReference type="RefSeq" id="WP_211855864.1">
    <property type="nucleotide sequence ID" value="NZ_JAAGBB010000047.1"/>
</dbReference>
<dbReference type="InterPro" id="IPR042100">
    <property type="entry name" value="Bug_dom1"/>
</dbReference>
<dbReference type="InterPro" id="IPR005064">
    <property type="entry name" value="BUG"/>
</dbReference>
<comment type="caution">
    <text evidence="3">The sequence shown here is derived from an EMBL/GenBank/DDBJ whole genome shotgun (WGS) entry which is preliminary data.</text>
</comment>
<dbReference type="EMBL" id="JAAGBB010000047">
    <property type="protein sequence ID" value="MBR0668086.1"/>
    <property type="molecule type" value="Genomic_DNA"/>
</dbReference>
<feature type="chain" id="PRO_5047526935" evidence="2">
    <location>
        <begin position="29"/>
        <end position="327"/>
    </location>
</feature>
<protein>
    <submittedName>
        <fullName evidence="3">Tripartite tricarboxylate transporter substrate binding protein</fullName>
    </submittedName>
</protein>
<dbReference type="PIRSF" id="PIRSF017082">
    <property type="entry name" value="YflP"/>
    <property type="match status" value="1"/>
</dbReference>
<proteinExistence type="inferred from homology"/>
<keyword evidence="4" id="KW-1185">Reference proteome</keyword>
<accession>A0ABS5F6C1</accession>
<keyword evidence="2" id="KW-0732">Signal</keyword>
<dbReference type="Proteomes" id="UP001196870">
    <property type="component" value="Unassembled WGS sequence"/>
</dbReference>
<evidence type="ECO:0000313" key="4">
    <source>
        <dbReference type="Proteomes" id="UP001196870"/>
    </source>
</evidence>
<dbReference type="Pfam" id="PF03401">
    <property type="entry name" value="TctC"/>
    <property type="match status" value="1"/>
</dbReference>
<evidence type="ECO:0000256" key="2">
    <source>
        <dbReference type="SAM" id="SignalP"/>
    </source>
</evidence>
<dbReference type="PANTHER" id="PTHR42928">
    <property type="entry name" value="TRICARBOXYLATE-BINDING PROTEIN"/>
    <property type="match status" value="1"/>
</dbReference>
<organism evidence="3 4">
    <name type="scientific">Plastoroseomonas hellenica</name>
    <dbReference type="NCBI Taxonomy" id="2687306"/>
    <lineage>
        <taxon>Bacteria</taxon>
        <taxon>Pseudomonadati</taxon>
        <taxon>Pseudomonadota</taxon>
        <taxon>Alphaproteobacteria</taxon>
        <taxon>Acetobacterales</taxon>
        <taxon>Acetobacteraceae</taxon>
        <taxon>Plastoroseomonas</taxon>
    </lineage>
</organism>